<reference evidence="5 6" key="1">
    <citation type="submission" date="2016-07" db="EMBL/GenBank/DDBJ databases">
        <title>Pervasive Adenine N6-methylation of Active Genes in Fungi.</title>
        <authorList>
            <consortium name="DOE Joint Genome Institute"/>
            <person name="Mondo S.J."/>
            <person name="Dannebaum R.O."/>
            <person name="Kuo R.C."/>
            <person name="Labutti K."/>
            <person name="Haridas S."/>
            <person name="Kuo A."/>
            <person name="Salamov A."/>
            <person name="Ahrendt S.R."/>
            <person name="Lipzen A."/>
            <person name="Sullivan W."/>
            <person name="Andreopoulos W.B."/>
            <person name="Clum A."/>
            <person name="Lindquist E."/>
            <person name="Daum C."/>
            <person name="Ramamoorthy G.K."/>
            <person name="Gryganskyi A."/>
            <person name="Culley D."/>
            <person name="Magnuson J.K."/>
            <person name="James T.Y."/>
            <person name="O'Malley M.A."/>
            <person name="Stajich J.E."/>
            <person name="Spatafora J.W."/>
            <person name="Visel A."/>
            <person name="Grigoriev I.V."/>
        </authorList>
    </citation>
    <scope>NUCLEOTIDE SEQUENCE [LARGE SCALE GENOMIC DNA]</scope>
    <source>
        <strain evidence="5 6">JEL800</strain>
    </source>
</reference>
<accession>A0A1Y2C628</accession>
<evidence type="ECO:0000259" key="4">
    <source>
        <dbReference type="PROSITE" id="PS50600"/>
    </source>
</evidence>
<protein>
    <recommendedName>
        <fullName evidence="4">Ubiquitin-like protease family profile domain-containing protein</fullName>
    </recommendedName>
</protein>
<dbReference type="SUPFAM" id="SSF54001">
    <property type="entry name" value="Cysteine proteinases"/>
    <property type="match status" value="1"/>
</dbReference>
<keyword evidence="6" id="KW-1185">Reference proteome</keyword>
<sequence length="367" mass="42429">MSKARTAEPEHWTQILPLLDQTSQRHKVTTIAKLLREHLDIKGNIGRVKATAIKDYYEKLYRKQQSQSDQSRNIQQQSLLRDGTYVLVAKGKMSLYVDDIPQSYPPEEYTLERVVDVIGQTVWKLRSGPSQRLLDDAGLIIKSNERIIRLLMSDRKVIYLYCIQTFDLSVFENKMLEARTEDESRVLSEQKTMHLEREHAESTDLVEPTVSLEHELLIAEPLSPVAQENKEVEFVQTGLPIVLKSMKAEPEVPDTFPPFDNTQSNKIKECLTIGHKSDIIVPGYEIKRVDIQTLKPNQRLNDEIINMYLDLIIQRQTLAGVKIQYLNTFFLPKLLKEGVEGVGRWTKKYNIFELEYMDGSHLVLNFD</sequence>
<organism evidence="5 6">
    <name type="scientific">Rhizoclosmatium globosum</name>
    <dbReference type="NCBI Taxonomy" id="329046"/>
    <lineage>
        <taxon>Eukaryota</taxon>
        <taxon>Fungi</taxon>
        <taxon>Fungi incertae sedis</taxon>
        <taxon>Chytridiomycota</taxon>
        <taxon>Chytridiomycota incertae sedis</taxon>
        <taxon>Chytridiomycetes</taxon>
        <taxon>Chytridiales</taxon>
        <taxon>Chytriomycetaceae</taxon>
        <taxon>Rhizoclosmatium</taxon>
    </lineage>
</organism>
<dbReference type="EMBL" id="MCGO01000028">
    <property type="protein sequence ID" value="ORY42491.1"/>
    <property type="molecule type" value="Genomic_DNA"/>
</dbReference>
<dbReference type="AlphaFoldDB" id="A0A1Y2C628"/>
<evidence type="ECO:0000313" key="6">
    <source>
        <dbReference type="Proteomes" id="UP000193642"/>
    </source>
</evidence>
<comment type="similarity">
    <text evidence="1">Belongs to the peptidase C48 family.</text>
</comment>
<evidence type="ECO:0000256" key="3">
    <source>
        <dbReference type="ARBA" id="ARBA00022801"/>
    </source>
</evidence>
<dbReference type="Gene3D" id="3.40.395.10">
    <property type="entry name" value="Adenoviral Proteinase, Chain A"/>
    <property type="match status" value="1"/>
</dbReference>
<gene>
    <name evidence="5" type="ORF">BCR33DRAFT_786232</name>
</gene>
<dbReference type="PROSITE" id="PS50600">
    <property type="entry name" value="ULP_PROTEASE"/>
    <property type="match status" value="1"/>
</dbReference>
<dbReference type="OrthoDB" id="1939479at2759"/>
<dbReference type="GO" id="GO:0008234">
    <property type="term" value="F:cysteine-type peptidase activity"/>
    <property type="evidence" value="ECO:0007669"/>
    <property type="project" value="InterPro"/>
</dbReference>
<dbReference type="Proteomes" id="UP000193642">
    <property type="component" value="Unassembled WGS sequence"/>
</dbReference>
<keyword evidence="3" id="KW-0378">Hydrolase</keyword>
<name>A0A1Y2C628_9FUNG</name>
<dbReference type="GO" id="GO:0019783">
    <property type="term" value="F:ubiquitin-like protein peptidase activity"/>
    <property type="evidence" value="ECO:0007669"/>
    <property type="project" value="UniProtKB-ARBA"/>
</dbReference>
<dbReference type="STRING" id="329046.A0A1Y2C628"/>
<evidence type="ECO:0000313" key="5">
    <source>
        <dbReference type="EMBL" id="ORY42491.1"/>
    </source>
</evidence>
<proteinExistence type="inferred from homology"/>
<evidence type="ECO:0000256" key="2">
    <source>
        <dbReference type="ARBA" id="ARBA00022670"/>
    </source>
</evidence>
<dbReference type="GO" id="GO:0006508">
    <property type="term" value="P:proteolysis"/>
    <property type="evidence" value="ECO:0007669"/>
    <property type="project" value="UniProtKB-KW"/>
</dbReference>
<evidence type="ECO:0000256" key="1">
    <source>
        <dbReference type="ARBA" id="ARBA00005234"/>
    </source>
</evidence>
<comment type="caution">
    <text evidence="5">The sequence shown here is derived from an EMBL/GenBank/DDBJ whole genome shotgun (WGS) entry which is preliminary data.</text>
</comment>
<dbReference type="InterPro" id="IPR038765">
    <property type="entry name" value="Papain-like_cys_pep_sf"/>
</dbReference>
<keyword evidence="2" id="KW-0645">Protease</keyword>
<feature type="domain" description="Ubiquitin-like protease family profile" evidence="4">
    <location>
        <begin position="284"/>
        <end position="367"/>
    </location>
</feature>
<dbReference type="InterPro" id="IPR003653">
    <property type="entry name" value="Peptidase_C48_C"/>
</dbReference>